<reference evidence="1 2" key="1">
    <citation type="submission" date="2017-09" db="EMBL/GenBank/DDBJ databases">
        <title>Depth-based differentiation of microbial function through sediment-hosted aquifers and enrichment of novel symbionts in the deep terrestrial subsurface.</title>
        <authorList>
            <person name="Probst A.J."/>
            <person name="Ladd B."/>
            <person name="Jarett J.K."/>
            <person name="Geller-Mcgrath D.E."/>
            <person name="Sieber C.M."/>
            <person name="Emerson J.B."/>
            <person name="Anantharaman K."/>
            <person name="Thomas B.C."/>
            <person name="Malmstrom R."/>
            <person name="Stieglmeier M."/>
            <person name="Klingl A."/>
            <person name="Woyke T."/>
            <person name="Ryan C.M."/>
            <person name="Banfield J.F."/>
        </authorList>
    </citation>
    <scope>NUCLEOTIDE SEQUENCE [LARGE SCALE GENOMIC DNA]</scope>
    <source>
        <strain evidence="1">CG23_combo_of_CG06-09_8_20_14_all_49_15</strain>
    </source>
</reference>
<dbReference type="Gene3D" id="2.60.120.1140">
    <property type="entry name" value="Protein of unknown function DUF192"/>
    <property type="match status" value="1"/>
</dbReference>
<evidence type="ECO:0000313" key="1">
    <source>
        <dbReference type="EMBL" id="PIP33655.1"/>
    </source>
</evidence>
<evidence type="ECO:0000313" key="2">
    <source>
        <dbReference type="Proteomes" id="UP000230729"/>
    </source>
</evidence>
<protein>
    <recommendedName>
        <fullName evidence="3">DUF192 domain-containing protein</fullName>
    </recommendedName>
</protein>
<accession>A0A2G9ZKF2</accession>
<dbReference type="AlphaFoldDB" id="A0A2G9ZKF2"/>
<organism evidence="1 2">
    <name type="scientific">Candidatus Falkowbacteria bacterium CG23_combo_of_CG06-09_8_20_14_all_49_15</name>
    <dbReference type="NCBI Taxonomy" id="1974572"/>
    <lineage>
        <taxon>Bacteria</taxon>
        <taxon>Candidatus Falkowiibacteriota</taxon>
    </lineage>
</organism>
<name>A0A2G9ZKF2_9BACT</name>
<proteinExistence type="predicted"/>
<dbReference type="InterPro" id="IPR003795">
    <property type="entry name" value="DUF192"/>
</dbReference>
<comment type="caution">
    <text evidence="1">The sequence shown here is derived from an EMBL/GenBank/DDBJ whole genome shotgun (WGS) entry which is preliminary data.</text>
</comment>
<dbReference type="PANTHER" id="PTHR37953">
    <property type="entry name" value="UPF0127 PROTEIN MJ1496"/>
    <property type="match status" value="1"/>
</dbReference>
<dbReference type="Proteomes" id="UP000230729">
    <property type="component" value="Unassembled WGS sequence"/>
</dbReference>
<dbReference type="InterPro" id="IPR038695">
    <property type="entry name" value="Saro_0823-like_sf"/>
</dbReference>
<dbReference type="Pfam" id="PF02643">
    <property type="entry name" value="DUF192"/>
    <property type="match status" value="1"/>
</dbReference>
<evidence type="ECO:0008006" key="3">
    <source>
        <dbReference type="Google" id="ProtNLM"/>
    </source>
</evidence>
<dbReference type="EMBL" id="PCSD01000075">
    <property type="protein sequence ID" value="PIP33655.1"/>
    <property type="molecule type" value="Genomic_DNA"/>
</dbReference>
<sequence length="152" mass="16772">MKKITYLSLAIFSVILIVSVLLKNNLHSQDSLSGPHAIVGGQLIRLELAKTSQEQRQGLSGRSSLCSDCGMLFIFPTKRMQRFWMKNMNFSLDLIWLDGEKIVGLSRDLPPAGEAPAETYGADQPVDMVLEMKAGAIGRLNLNLGDKIILKI</sequence>
<gene>
    <name evidence="1" type="ORF">COX22_03210</name>
</gene>
<dbReference type="PANTHER" id="PTHR37953:SF1">
    <property type="entry name" value="UPF0127 PROTEIN MJ1496"/>
    <property type="match status" value="1"/>
</dbReference>